<evidence type="ECO:0000313" key="2">
    <source>
        <dbReference type="Proteomes" id="UP000828390"/>
    </source>
</evidence>
<dbReference type="OrthoDB" id="9972196at2759"/>
<dbReference type="Proteomes" id="UP000828390">
    <property type="component" value="Unassembled WGS sequence"/>
</dbReference>
<protein>
    <submittedName>
        <fullName evidence="1">Uncharacterized protein</fullName>
    </submittedName>
</protein>
<dbReference type="AlphaFoldDB" id="A0A9D4JNK1"/>
<keyword evidence="2" id="KW-1185">Reference proteome</keyword>
<dbReference type="SUPFAM" id="SSF63829">
    <property type="entry name" value="Calcium-dependent phosphotriesterase"/>
    <property type="match status" value="1"/>
</dbReference>
<sequence>MVTHLVIITFVKSSLSPVTRSELFRGSKLQLQHDCRGIVHHEGELFIYSGSVLFNYLLSGKIISELYEDRSMERCAVSPTWDRLFRTTPSQHKLLALARDGTLLATLTHPELEPPHGVHVIPACQVLVCGWRSHTMLQIDSEGRRKLATLVEKMEGWRDPLSVCYSRTTSSIIVGQWRDNILVFRVE</sequence>
<gene>
    <name evidence="1" type="ORF">DPMN_120460</name>
</gene>
<evidence type="ECO:0000313" key="1">
    <source>
        <dbReference type="EMBL" id="KAH3818735.1"/>
    </source>
</evidence>
<proteinExistence type="predicted"/>
<dbReference type="EMBL" id="JAIWYP010000005">
    <property type="protein sequence ID" value="KAH3818735.1"/>
    <property type="molecule type" value="Genomic_DNA"/>
</dbReference>
<accession>A0A9D4JNK1</accession>
<organism evidence="1 2">
    <name type="scientific">Dreissena polymorpha</name>
    <name type="common">Zebra mussel</name>
    <name type="synonym">Mytilus polymorpha</name>
    <dbReference type="NCBI Taxonomy" id="45954"/>
    <lineage>
        <taxon>Eukaryota</taxon>
        <taxon>Metazoa</taxon>
        <taxon>Spiralia</taxon>
        <taxon>Lophotrochozoa</taxon>
        <taxon>Mollusca</taxon>
        <taxon>Bivalvia</taxon>
        <taxon>Autobranchia</taxon>
        <taxon>Heteroconchia</taxon>
        <taxon>Euheterodonta</taxon>
        <taxon>Imparidentia</taxon>
        <taxon>Neoheterodontei</taxon>
        <taxon>Myida</taxon>
        <taxon>Dreissenoidea</taxon>
        <taxon>Dreissenidae</taxon>
        <taxon>Dreissena</taxon>
    </lineage>
</organism>
<reference evidence="1" key="1">
    <citation type="journal article" date="2019" name="bioRxiv">
        <title>The Genome of the Zebra Mussel, Dreissena polymorpha: A Resource for Invasive Species Research.</title>
        <authorList>
            <person name="McCartney M.A."/>
            <person name="Auch B."/>
            <person name="Kono T."/>
            <person name="Mallez S."/>
            <person name="Zhang Y."/>
            <person name="Obille A."/>
            <person name="Becker A."/>
            <person name="Abrahante J.E."/>
            <person name="Garbe J."/>
            <person name="Badalamenti J.P."/>
            <person name="Herman A."/>
            <person name="Mangelson H."/>
            <person name="Liachko I."/>
            <person name="Sullivan S."/>
            <person name="Sone E.D."/>
            <person name="Koren S."/>
            <person name="Silverstein K.A.T."/>
            <person name="Beckman K.B."/>
            <person name="Gohl D.M."/>
        </authorList>
    </citation>
    <scope>NUCLEOTIDE SEQUENCE</scope>
    <source>
        <strain evidence="1">Duluth1</strain>
        <tissue evidence="1">Whole animal</tissue>
    </source>
</reference>
<reference evidence="1" key="2">
    <citation type="submission" date="2020-11" db="EMBL/GenBank/DDBJ databases">
        <authorList>
            <person name="McCartney M.A."/>
            <person name="Auch B."/>
            <person name="Kono T."/>
            <person name="Mallez S."/>
            <person name="Becker A."/>
            <person name="Gohl D.M."/>
            <person name="Silverstein K.A.T."/>
            <person name="Koren S."/>
            <person name="Bechman K.B."/>
            <person name="Herman A."/>
            <person name="Abrahante J.E."/>
            <person name="Garbe J."/>
        </authorList>
    </citation>
    <scope>NUCLEOTIDE SEQUENCE</scope>
    <source>
        <strain evidence="1">Duluth1</strain>
        <tissue evidence="1">Whole animal</tissue>
    </source>
</reference>
<comment type="caution">
    <text evidence="1">The sequence shown here is derived from an EMBL/GenBank/DDBJ whole genome shotgun (WGS) entry which is preliminary data.</text>
</comment>
<name>A0A9D4JNK1_DREPO</name>